<organism evidence="1 2">
    <name type="scientific">Tectimicrobiota bacterium</name>
    <dbReference type="NCBI Taxonomy" id="2528274"/>
    <lineage>
        <taxon>Bacteria</taxon>
        <taxon>Pseudomonadati</taxon>
        <taxon>Nitrospinota/Tectimicrobiota group</taxon>
        <taxon>Candidatus Tectimicrobiota</taxon>
    </lineage>
</organism>
<dbReference type="Gene3D" id="1.25.40.10">
    <property type="entry name" value="Tetratricopeptide repeat domain"/>
    <property type="match status" value="1"/>
</dbReference>
<evidence type="ECO:0000313" key="2">
    <source>
        <dbReference type="Proteomes" id="UP000712673"/>
    </source>
</evidence>
<dbReference type="Proteomes" id="UP000712673">
    <property type="component" value="Unassembled WGS sequence"/>
</dbReference>
<accession>A0A938AZ58</accession>
<dbReference type="EMBL" id="VGLS01000001">
    <property type="protein sequence ID" value="MBM3222192.1"/>
    <property type="molecule type" value="Genomic_DNA"/>
</dbReference>
<proteinExistence type="predicted"/>
<dbReference type="SUPFAM" id="SSF48452">
    <property type="entry name" value="TPR-like"/>
    <property type="match status" value="1"/>
</dbReference>
<dbReference type="AlphaFoldDB" id="A0A938AZ58"/>
<evidence type="ECO:0008006" key="3">
    <source>
        <dbReference type="Google" id="ProtNLM"/>
    </source>
</evidence>
<dbReference type="PANTHER" id="PTHR47691:SF3">
    <property type="entry name" value="HTH-TYPE TRANSCRIPTIONAL REGULATOR RV0890C-RELATED"/>
    <property type="match status" value="1"/>
</dbReference>
<protein>
    <recommendedName>
        <fullName evidence="3">MalT-like TPR region domain-containing protein</fullName>
    </recommendedName>
</protein>
<dbReference type="InterPro" id="IPR011990">
    <property type="entry name" value="TPR-like_helical_dom_sf"/>
</dbReference>
<reference evidence="1" key="1">
    <citation type="submission" date="2019-03" db="EMBL/GenBank/DDBJ databases">
        <title>Lake Tanganyika Metagenome-Assembled Genomes (MAGs).</title>
        <authorList>
            <person name="Tran P."/>
        </authorList>
    </citation>
    <scope>NUCLEOTIDE SEQUENCE</scope>
    <source>
        <strain evidence="1">K_DeepCast_65m_m2_066</strain>
    </source>
</reference>
<dbReference type="PANTHER" id="PTHR47691">
    <property type="entry name" value="REGULATOR-RELATED"/>
    <property type="match status" value="1"/>
</dbReference>
<evidence type="ECO:0000313" key="1">
    <source>
        <dbReference type="EMBL" id="MBM3222192.1"/>
    </source>
</evidence>
<sequence length="310" mass="34322">MPKTPMLAVIAHYALGTTWLFFGALPAARLHLEEASARYTPDQHRALVFRMGIDLGVTSRMHAAVTLWLLGYPEQALAHIHAALALAHELSHPFSLAAVRCWAAYVYQFRWDAPAVYEQAEAAVALSIEQGFPFWAAAGTILRGWALAIQGQGAEGLSQVRQGIAAYRATEAPLLLAYYCTLLADVSAHLGQPEGGLQALVEAHARMEQQEERYWEAEVYRLRGVLLLRQPGAPQAEAEAWVQRALDVARRQEAKSLELRAAMSLCRLWQQQGKRSEAQALLAPIYGWFTEGFDTADFQEAKTLLEELSG</sequence>
<comment type="caution">
    <text evidence="1">The sequence shown here is derived from an EMBL/GenBank/DDBJ whole genome shotgun (WGS) entry which is preliminary data.</text>
</comment>
<gene>
    <name evidence="1" type="ORF">FJZ47_00085</name>
</gene>
<name>A0A938AZ58_UNCTE</name>